<dbReference type="PATRIC" id="fig|1321820.3.peg.504"/>
<dbReference type="GO" id="GO:0046872">
    <property type="term" value="F:metal ion binding"/>
    <property type="evidence" value="ECO:0007669"/>
    <property type="project" value="UniProtKB-KW"/>
</dbReference>
<dbReference type="Gene3D" id="3.30.420.10">
    <property type="entry name" value="Ribonuclease H-like superfamily/Ribonuclease H"/>
    <property type="match status" value="1"/>
</dbReference>
<feature type="domain" description="RNase H type-1" evidence="10">
    <location>
        <begin position="60"/>
        <end position="197"/>
    </location>
</feature>
<dbReference type="Gene3D" id="3.40.970.10">
    <property type="entry name" value="Ribonuclease H1, N-terminal domain"/>
    <property type="match status" value="1"/>
</dbReference>
<dbReference type="InterPro" id="IPR050092">
    <property type="entry name" value="RNase_H"/>
</dbReference>
<dbReference type="FunFam" id="3.40.970.10:FF:000001">
    <property type="entry name" value="Ribonuclease H1"/>
    <property type="match status" value="1"/>
</dbReference>
<dbReference type="InterPro" id="IPR012337">
    <property type="entry name" value="RNaseH-like_sf"/>
</dbReference>
<dbReference type="RefSeq" id="WP_021752956.1">
    <property type="nucleotide sequence ID" value="NZ_KI271833.1"/>
</dbReference>
<dbReference type="GO" id="GO:0003676">
    <property type="term" value="F:nucleic acid binding"/>
    <property type="evidence" value="ECO:0007669"/>
    <property type="project" value="InterPro"/>
</dbReference>
<evidence type="ECO:0000259" key="10">
    <source>
        <dbReference type="PROSITE" id="PS50879"/>
    </source>
</evidence>
<dbReference type="HOGENOM" id="CLU_030894_2_1_9"/>
<evidence type="ECO:0000256" key="7">
    <source>
        <dbReference type="ARBA" id="ARBA00022759"/>
    </source>
</evidence>
<dbReference type="PANTHER" id="PTHR10642">
    <property type="entry name" value="RIBONUCLEASE H1"/>
    <property type="match status" value="1"/>
</dbReference>
<dbReference type="PANTHER" id="PTHR10642:SF26">
    <property type="entry name" value="RIBONUCLEASE H1"/>
    <property type="match status" value="1"/>
</dbReference>
<dbReference type="SUPFAM" id="SSF55658">
    <property type="entry name" value="L9 N-domain-like"/>
    <property type="match status" value="1"/>
</dbReference>
<keyword evidence="12" id="KW-1185">Reference proteome</keyword>
<name>U2QTJ3_9BACL</name>
<evidence type="ECO:0000256" key="8">
    <source>
        <dbReference type="ARBA" id="ARBA00022801"/>
    </source>
</evidence>
<comment type="catalytic activity">
    <reaction evidence="1">
        <text>Endonucleolytic cleavage to 5'-phosphomonoester.</text>
        <dbReference type="EC" id="3.1.26.4"/>
    </reaction>
</comment>
<protein>
    <recommendedName>
        <fullName evidence="4">ribonuclease H</fullName>
        <ecNumber evidence="4">3.1.26.4</ecNumber>
    </recommendedName>
</protein>
<dbReference type="Pfam" id="PF00075">
    <property type="entry name" value="RNase_H"/>
    <property type="match status" value="1"/>
</dbReference>
<accession>U2QTJ3</accession>
<evidence type="ECO:0000256" key="5">
    <source>
        <dbReference type="ARBA" id="ARBA00022722"/>
    </source>
</evidence>
<dbReference type="InterPro" id="IPR011320">
    <property type="entry name" value="RNase_H1_N"/>
</dbReference>
<dbReference type="eggNOG" id="COG3341">
    <property type="taxonomic scope" value="Bacteria"/>
</dbReference>
<proteinExistence type="inferred from homology"/>
<dbReference type="AlphaFoldDB" id="U2QTJ3"/>
<comment type="caution">
    <text evidence="11">The sequence shown here is derived from an EMBL/GenBank/DDBJ whole genome shotgun (WGS) entry which is preliminary data.</text>
</comment>
<dbReference type="PROSITE" id="PS50879">
    <property type="entry name" value="RNASE_H_1"/>
    <property type="match status" value="1"/>
</dbReference>
<evidence type="ECO:0000256" key="9">
    <source>
        <dbReference type="ARBA" id="ARBA00022842"/>
    </source>
</evidence>
<dbReference type="Proteomes" id="UP000016637">
    <property type="component" value="Unassembled WGS sequence"/>
</dbReference>
<evidence type="ECO:0000256" key="3">
    <source>
        <dbReference type="ARBA" id="ARBA00005300"/>
    </source>
</evidence>
<sequence length="205" mass="23524">MVKYYAVRKGRKVGIFLTWDECKEQVHGYKGAIFKSFSTREEAENFLAAGNMTKEVETEKINGFYAYIDGSFDKRTGVYGSGIIIVNNDKKYQTKLAGNDRRLAQFHNVAGEIEAAKFVTRYAKENKIPEITLFYDYQGIESWVSGAWKANLAYTQHYSQYMKKLLEDVKVNFVKVKAHSGVRLNELADKLAKQAIEEFKVKNNL</sequence>
<dbReference type="SUPFAM" id="SSF53098">
    <property type="entry name" value="Ribonuclease H-like"/>
    <property type="match status" value="1"/>
</dbReference>
<dbReference type="InterPro" id="IPR036397">
    <property type="entry name" value="RNaseH_sf"/>
</dbReference>
<dbReference type="eggNOG" id="COG0328">
    <property type="taxonomic scope" value="Bacteria"/>
</dbReference>
<dbReference type="EMBL" id="AWVP01000026">
    <property type="protein sequence ID" value="ERK59529.1"/>
    <property type="molecule type" value="Genomic_DNA"/>
</dbReference>
<gene>
    <name evidence="11" type="ORF">HMPREF1983_00513</name>
</gene>
<comment type="cofactor">
    <cofactor evidence="2">
        <name>Mg(2+)</name>
        <dbReference type="ChEBI" id="CHEBI:18420"/>
    </cofactor>
</comment>
<evidence type="ECO:0000256" key="6">
    <source>
        <dbReference type="ARBA" id="ARBA00022723"/>
    </source>
</evidence>
<comment type="similarity">
    <text evidence="3">Belongs to the RNase H family.</text>
</comment>
<organism evidence="11 12">
    <name type="scientific">Gemella bergeri ATCC 700627</name>
    <dbReference type="NCBI Taxonomy" id="1321820"/>
    <lineage>
        <taxon>Bacteria</taxon>
        <taxon>Bacillati</taxon>
        <taxon>Bacillota</taxon>
        <taxon>Bacilli</taxon>
        <taxon>Bacillales</taxon>
        <taxon>Gemellaceae</taxon>
        <taxon>Gemella</taxon>
    </lineage>
</organism>
<dbReference type="InterPro" id="IPR002156">
    <property type="entry name" value="RNaseH_domain"/>
</dbReference>
<keyword evidence="8" id="KW-0378">Hydrolase</keyword>
<dbReference type="GO" id="GO:0043137">
    <property type="term" value="P:DNA replication, removal of RNA primer"/>
    <property type="evidence" value="ECO:0007669"/>
    <property type="project" value="TreeGrafter"/>
</dbReference>
<keyword evidence="9" id="KW-0460">Magnesium</keyword>
<reference evidence="11 12" key="1">
    <citation type="submission" date="2013-08" db="EMBL/GenBank/DDBJ databases">
        <authorList>
            <person name="Weinstock G."/>
            <person name="Sodergren E."/>
            <person name="Wylie T."/>
            <person name="Fulton L."/>
            <person name="Fulton R."/>
            <person name="Fronick C."/>
            <person name="O'Laughlin M."/>
            <person name="Godfrey J."/>
            <person name="Miner T."/>
            <person name="Herter B."/>
            <person name="Appelbaum E."/>
            <person name="Cordes M."/>
            <person name="Lek S."/>
            <person name="Wollam A."/>
            <person name="Pepin K.H."/>
            <person name="Palsikar V.B."/>
            <person name="Mitreva M."/>
            <person name="Wilson R.K."/>
        </authorList>
    </citation>
    <scope>NUCLEOTIDE SEQUENCE [LARGE SCALE GENOMIC DNA]</scope>
    <source>
        <strain evidence="11 12">ATCC 700627</strain>
    </source>
</reference>
<evidence type="ECO:0000313" key="12">
    <source>
        <dbReference type="Proteomes" id="UP000016637"/>
    </source>
</evidence>
<evidence type="ECO:0000256" key="4">
    <source>
        <dbReference type="ARBA" id="ARBA00012180"/>
    </source>
</evidence>
<dbReference type="InterPro" id="IPR009027">
    <property type="entry name" value="Ribosomal_bL9/RNase_H1_N"/>
</dbReference>
<dbReference type="GO" id="GO:0004523">
    <property type="term" value="F:RNA-DNA hybrid ribonuclease activity"/>
    <property type="evidence" value="ECO:0007669"/>
    <property type="project" value="UniProtKB-EC"/>
</dbReference>
<dbReference type="CDD" id="cd09277">
    <property type="entry name" value="RNase_HI_bacteria_like"/>
    <property type="match status" value="1"/>
</dbReference>
<dbReference type="Pfam" id="PF01693">
    <property type="entry name" value="Cauli_VI"/>
    <property type="match status" value="1"/>
</dbReference>
<evidence type="ECO:0000256" key="2">
    <source>
        <dbReference type="ARBA" id="ARBA00001946"/>
    </source>
</evidence>
<evidence type="ECO:0000256" key="1">
    <source>
        <dbReference type="ARBA" id="ARBA00000077"/>
    </source>
</evidence>
<dbReference type="EC" id="3.1.26.4" evidence="4"/>
<dbReference type="InterPro" id="IPR037056">
    <property type="entry name" value="RNase_H1_N_sf"/>
</dbReference>
<keyword evidence="5" id="KW-0540">Nuclease</keyword>
<evidence type="ECO:0000313" key="11">
    <source>
        <dbReference type="EMBL" id="ERK59529.1"/>
    </source>
</evidence>
<keyword evidence="7" id="KW-0255">Endonuclease</keyword>
<keyword evidence="6" id="KW-0479">Metal-binding</keyword>